<evidence type="ECO:0000256" key="1">
    <source>
        <dbReference type="ARBA" id="ARBA00010515"/>
    </source>
</evidence>
<organism evidence="5 6">
    <name type="scientific">Exophiala sideris</name>
    <dbReference type="NCBI Taxonomy" id="1016849"/>
    <lineage>
        <taxon>Eukaryota</taxon>
        <taxon>Fungi</taxon>
        <taxon>Dikarya</taxon>
        <taxon>Ascomycota</taxon>
        <taxon>Pezizomycotina</taxon>
        <taxon>Eurotiomycetes</taxon>
        <taxon>Chaetothyriomycetidae</taxon>
        <taxon>Chaetothyriales</taxon>
        <taxon>Herpotrichiellaceae</taxon>
        <taxon>Exophiala</taxon>
    </lineage>
</organism>
<evidence type="ECO:0000313" key="6">
    <source>
        <dbReference type="Proteomes" id="UP000053599"/>
    </source>
</evidence>
<gene>
    <name evidence="5" type="ORF">PV11_03500</name>
</gene>
<dbReference type="PANTHER" id="PTHR48081">
    <property type="entry name" value="AB HYDROLASE SUPERFAMILY PROTEIN C4A8.06C"/>
    <property type="match status" value="1"/>
</dbReference>
<dbReference type="GO" id="GO:0016787">
    <property type="term" value="F:hydrolase activity"/>
    <property type="evidence" value="ECO:0007669"/>
    <property type="project" value="UniProtKB-KW"/>
</dbReference>
<sequence length="360" mass="39462">MAEVNWDRVREQPLLFSGALLATCYQVVKYGVSRLIAMRHPHRSSFEMVARNILCNTLMSFNHLFILDAPAHSTEMACQLRGQGFEAFATHSKPSLKDSDLVIFFCHGGGYGAGHPLQYRTMYQRWKNAAADFGFSLEVVALKYPLTPEHPYPAALNSARAAYSYLINDCELDCRRICFAGDSAGGNLVAACLVDIRDKADLPIPGGAVLLSPWLDLTLSLSQKSPDRNVDVMVSPEMMASYLVPAFTGGKYEAEDPRISPVLGANLEGLPPTFVSYGDAEVLQMDAMLWIQRCREAGVSVTTFIGHGGLHAFGVGGMICTANLEKRSDQALMRFLLKQNPADISSNLAESRSERIDLSS</sequence>
<reference evidence="5 6" key="1">
    <citation type="submission" date="2015-01" db="EMBL/GenBank/DDBJ databases">
        <title>The Genome Sequence of Exophiala sideris CBS121828.</title>
        <authorList>
            <consortium name="The Broad Institute Genomics Platform"/>
            <person name="Cuomo C."/>
            <person name="de Hoog S."/>
            <person name="Gorbushina A."/>
            <person name="Stielow B."/>
            <person name="Teixiera M."/>
            <person name="Abouelleil A."/>
            <person name="Chapman S.B."/>
            <person name="Priest M."/>
            <person name="Young S.K."/>
            <person name="Wortman J."/>
            <person name="Nusbaum C."/>
            <person name="Birren B."/>
        </authorList>
    </citation>
    <scope>NUCLEOTIDE SEQUENCE [LARGE SCALE GENOMIC DNA]</scope>
    <source>
        <strain evidence="5 6">CBS 121828</strain>
    </source>
</reference>
<dbReference type="HOGENOM" id="CLU_067136_0_0_1"/>
<dbReference type="InterPro" id="IPR029058">
    <property type="entry name" value="AB_hydrolase_fold"/>
</dbReference>
<dbReference type="OrthoDB" id="4104581at2759"/>
<feature type="domain" description="Alpha/beta hydrolase fold-3" evidence="4">
    <location>
        <begin position="103"/>
        <end position="313"/>
    </location>
</feature>
<dbReference type="AlphaFoldDB" id="A0A0D1YEC3"/>
<dbReference type="InterPro" id="IPR033140">
    <property type="entry name" value="Lipase_GDXG_put_SER_AS"/>
</dbReference>
<comment type="similarity">
    <text evidence="1">Belongs to the 'GDXG' lipolytic enzyme family.</text>
</comment>
<dbReference type="EMBL" id="KN846952">
    <property type="protein sequence ID" value="KIV81307.1"/>
    <property type="molecule type" value="Genomic_DNA"/>
</dbReference>
<evidence type="ECO:0000313" key="5">
    <source>
        <dbReference type="EMBL" id="KIV81307.1"/>
    </source>
</evidence>
<dbReference type="PANTHER" id="PTHR48081:SF8">
    <property type="entry name" value="ALPHA_BETA HYDROLASE FOLD-3 DOMAIN-CONTAINING PROTEIN-RELATED"/>
    <property type="match status" value="1"/>
</dbReference>
<dbReference type="STRING" id="1016849.A0A0D1YEC3"/>
<dbReference type="SUPFAM" id="SSF53474">
    <property type="entry name" value="alpha/beta-Hydrolases"/>
    <property type="match status" value="1"/>
</dbReference>
<dbReference type="InterPro" id="IPR013094">
    <property type="entry name" value="AB_hydrolase_3"/>
</dbReference>
<evidence type="ECO:0000256" key="3">
    <source>
        <dbReference type="PROSITE-ProRule" id="PRU10038"/>
    </source>
</evidence>
<proteinExistence type="inferred from homology"/>
<dbReference type="Gene3D" id="3.40.50.1820">
    <property type="entry name" value="alpha/beta hydrolase"/>
    <property type="match status" value="1"/>
</dbReference>
<accession>A0A0D1YEC3</accession>
<dbReference type="Proteomes" id="UP000053599">
    <property type="component" value="Unassembled WGS sequence"/>
</dbReference>
<evidence type="ECO:0000256" key="2">
    <source>
        <dbReference type="ARBA" id="ARBA00022801"/>
    </source>
</evidence>
<name>A0A0D1YEC3_9EURO</name>
<dbReference type="InterPro" id="IPR050300">
    <property type="entry name" value="GDXG_lipolytic_enzyme"/>
</dbReference>
<protein>
    <recommendedName>
        <fullName evidence="4">Alpha/beta hydrolase fold-3 domain-containing protein</fullName>
    </recommendedName>
</protein>
<evidence type="ECO:0000259" key="4">
    <source>
        <dbReference type="Pfam" id="PF07859"/>
    </source>
</evidence>
<feature type="active site" evidence="3">
    <location>
        <position position="183"/>
    </location>
</feature>
<dbReference type="PROSITE" id="PS01174">
    <property type="entry name" value="LIPASE_GDXG_SER"/>
    <property type="match status" value="1"/>
</dbReference>
<dbReference type="Pfam" id="PF07859">
    <property type="entry name" value="Abhydrolase_3"/>
    <property type="match status" value="1"/>
</dbReference>
<keyword evidence="2" id="KW-0378">Hydrolase</keyword>